<feature type="transmembrane region" description="Helical" evidence="6">
    <location>
        <begin position="260"/>
        <end position="280"/>
    </location>
</feature>
<feature type="transmembrane region" description="Helical" evidence="6">
    <location>
        <begin position="118"/>
        <end position="141"/>
    </location>
</feature>
<keyword evidence="8" id="KW-1185">Reference proteome</keyword>
<keyword evidence="3 6" id="KW-0812">Transmembrane</keyword>
<dbReference type="RefSeq" id="WP_134167540.1">
    <property type="nucleotide sequence ID" value="NZ_SODD01000002.1"/>
</dbReference>
<evidence type="ECO:0000256" key="6">
    <source>
        <dbReference type="RuleBase" id="RU363042"/>
    </source>
</evidence>
<evidence type="ECO:0000256" key="2">
    <source>
        <dbReference type="ARBA" id="ARBA00022475"/>
    </source>
</evidence>
<dbReference type="GO" id="GO:0006629">
    <property type="term" value="P:lipid metabolic process"/>
    <property type="evidence" value="ECO:0007669"/>
    <property type="project" value="UniProtKB-KW"/>
</dbReference>
<comment type="caution">
    <text evidence="7">The sequence shown here is derived from an EMBL/GenBank/DDBJ whole genome shotgun (WGS) entry which is preliminary data.</text>
</comment>
<dbReference type="PANTHER" id="PTHR37693">
    <property type="entry name" value="PHOSPHATIDYLGLYCEROL LYSYLTRANSFERASE"/>
    <property type="match status" value="1"/>
</dbReference>
<gene>
    <name evidence="6" type="primary">mprF</name>
    <name evidence="7" type="ORF">EDD63_10225</name>
</gene>
<dbReference type="EC" id="2.3.2.3" evidence="6"/>
<dbReference type="NCBIfam" id="TIGR00374">
    <property type="entry name" value="flippase-like domain"/>
    <property type="match status" value="1"/>
</dbReference>
<evidence type="ECO:0000256" key="5">
    <source>
        <dbReference type="ARBA" id="ARBA00023136"/>
    </source>
</evidence>
<dbReference type="PANTHER" id="PTHR37693:SF1">
    <property type="entry name" value="INTEGRAL MEMBRANE PROTEIN"/>
    <property type="match status" value="1"/>
</dbReference>
<reference evidence="7 8" key="1">
    <citation type="submission" date="2019-03" db="EMBL/GenBank/DDBJ databases">
        <title>Genomic Encyclopedia of Type Strains, Phase IV (KMG-IV): sequencing the most valuable type-strain genomes for metagenomic binning, comparative biology and taxonomic classification.</title>
        <authorList>
            <person name="Goeker M."/>
        </authorList>
    </citation>
    <scope>NUCLEOTIDE SEQUENCE [LARGE SCALE GENOMIC DNA]</scope>
    <source>
        <strain evidence="7 8">DSM 28867</strain>
    </source>
</reference>
<comment type="function">
    <text evidence="6">Catalyzes the transfer of a lysyl group from L-lysyl-tRNA(Lys) to membrane-bound phosphatidylglycerol (PG), which produces lysylphosphatidylglycerol (LPG), a major component of the bacterial membrane with a positive net charge. LPG synthesis contributes to bacterial virulence as it is involved in the resistance mechanism against cationic antimicrobial peptides (CAMP) produces by the host's immune system (defensins, cathelicidins) and by the competing microorganisms.</text>
</comment>
<keyword evidence="6" id="KW-0046">Antibiotic resistance</keyword>
<feature type="transmembrane region" description="Helical" evidence="6">
    <location>
        <begin position="37"/>
        <end position="62"/>
    </location>
</feature>
<dbReference type="GO" id="GO:0050071">
    <property type="term" value="F:phosphatidylglycerol lysyltransferase activity"/>
    <property type="evidence" value="ECO:0007669"/>
    <property type="project" value="UniProtKB-EC"/>
</dbReference>
<protein>
    <recommendedName>
        <fullName evidence="6">Phosphatidylglycerol lysyltransferase</fullName>
        <ecNumber evidence="6">2.3.2.3</ecNumber>
    </recommendedName>
    <alternativeName>
        <fullName evidence="6">Lysylphosphatidylglycerol synthase</fullName>
    </alternativeName>
</protein>
<dbReference type="GO" id="GO:0005886">
    <property type="term" value="C:plasma membrane"/>
    <property type="evidence" value="ECO:0007669"/>
    <property type="project" value="UniProtKB-SubCell"/>
</dbReference>
<name>A0A4V6Q8K9_9FIRM</name>
<feature type="transmembrane region" description="Helical" evidence="6">
    <location>
        <begin position="233"/>
        <end position="254"/>
    </location>
</feature>
<comment type="subcellular location">
    <subcellularLocation>
        <location evidence="1 6">Cell membrane</location>
        <topology evidence="1 6">Multi-pass membrane protein</topology>
    </subcellularLocation>
</comment>
<dbReference type="InterPro" id="IPR022791">
    <property type="entry name" value="L-PG_synthase/AglD"/>
</dbReference>
<feature type="transmembrane region" description="Helical" evidence="6">
    <location>
        <begin position="153"/>
        <end position="175"/>
    </location>
</feature>
<dbReference type="GO" id="GO:0046677">
    <property type="term" value="P:response to antibiotic"/>
    <property type="evidence" value="ECO:0007669"/>
    <property type="project" value="UniProtKB-KW"/>
</dbReference>
<evidence type="ECO:0000256" key="3">
    <source>
        <dbReference type="ARBA" id="ARBA00022692"/>
    </source>
</evidence>
<sequence>MKKQSYAINFLLILGLTAFGLWFALKDHYREVLGMLANLSIVAIIVIFMYGLSYNFIIGWIYKIIGKTYKHSYRYKDGLAVAFVGAFFSGITPSASGGQFAQAYILKQQGLKMSSGLSLLWIDFIIYQSVMVAYTTVLMVLRFTYYFTEQSSFFILVLIGYLINSAVIVFLYTMAKFPKAYTRLSGFVVRLLGKLHIVKHPEETLAKWNVSLNQFTKEIQEIKHKKKMVIKCVALNVLRLTLLYALPLFIAYLMKLDVNIGMLFDVITMSAFVMIANAFLPVPGASGGTEAAFILIFSTLFSGVEANSIMILWRFATYHLIMLVGGMCFIILKRKYDKQKVSVITKEDYHENSDLY</sequence>
<keyword evidence="2" id="KW-1003">Cell membrane</keyword>
<keyword evidence="4 6" id="KW-1133">Transmembrane helix</keyword>
<accession>A0A4V6Q8K9</accession>
<comment type="similarity">
    <text evidence="6">Belongs to the LPG synthase family.</text>
</comment>
<organism evidence="7 8">
    <name type="scientific">Breznakia blatticola</name>
    <dbReference type="NCBI Taxonomy" id="1754012"/>
    <lineage>
        <taxon>Bacteria</taxon>
        <taxon>Bacillati</taxon>
        <taxon>Bacillota</taxon>
        <taxon>Erysipelotrichia</taxon>
        <taxon>Erysipelotrichales</taxon>
        <taxon>Erysipelotrichaceae</taxon>
        <taxon>Breznakia</taxon>
    </lineage>
</organism>
<keyword evidence="6" id="KW-0443">Lipid metabolism</keyword>
<dbReference type="AlphaFoldDB" id="A0A4V6Q8K9"/>
<proteinExistence type="inferred from homology"/>
<feature type="transmembrane region" description="Helical" evidence="6">
    <location>
        <begin position="6"/>
        <end position="25"/>
    </location>
</feature>
<comment type="catalytic activity">
    <reaction evidence="6">
        <text>L-lysyl-tRNA(Lys) + a 1,2-diacyl-sn-glycero-3-phospho-(1'-sn-glycerol) = a 1,2-diacyl-sn-glycero-3-phospho-1'-(3'-O-L-lysyl)-sn-glycerol + tRNA(Lys)</text>
        <dbReference type="Rhea" id="RHEA:10668"/>
        <dbReference type="Rhea" id="RHEA-COMP:9696"/>
        <dbReference type="Rhea" id="RHEA-COMP:9697"/>
        <dbReference type="ChEBI" id="CHEBI:64716"/>
        <dbReference type="ChEBI" id="CHEBI:75792"/>
        <dbReference type="ChEBI" id="CHEBI:78442"/>
        <dbReference type="ChEBI" id="CHEBI:78529"/>
        <dbReference type="EC" id="2.3.2.3"/>
    </reaction>
</comment>
<keyword evidence="6" id="KW-0808">Transferase</keyword>
<dbReference type="Pfam" id="PF03706">
    <property type="entry name" value="LPG_synthase_TM"/>
    <property type="match status" value="1"/>
</dbReference>
<dbReference type="Proteomes" id="UP000294743">
    <property type="component" value="Unassembled WGS sequence"/>
</dbReference>
<keyword evidence="5 6" id="KW-0472">Membrane</keyword>
<evidence type="ECO:0000256" key="1">
    <source>
        <dbReference type="ARBA" id="ARBA00004651"/>
    </source>
</evidence>
<feature type="transmembrane region" description="Helical" evidence="6">
    <location>
        <begin position="315"/>
        <end position="332"/>
    </location>
</feature>
<evidence type="ECO:0000256" key="4">
    <source>
        <dbReference type="ARBA" id="ARBA00022989"/>
    </source>
</evidence>
<evidence type="ECO:0000313" key="8">
    <source>
        <dbReference type="Proteomes" id="UP000294743"/>
    </source>
</evidence>
<dbReference type="EMBL" id="SODD01000002">
    <property type="protein sequence ID" value="TDW26004.1"/>
    <property type="molecule type" value="Genomic_DNA"/>
</dbReference>
<dbReference type="OrthoDB" id="9810654at2"/>
<feature type="transmembrane region" description="Helical" evidence="6">
    <location>
        <begin position="82"/>
        <end position="106"/>
    </location>
</feature>
<evidence type="ECO:0000313" key="7">
    <source>
        <dbReference type="EMBL" id="TDW26004.1"/>
    </source>
</evidence>